<protein>
    <submittedName>
        <fullName evidence="9">2S albumin isoform 1</fullName>
    </submittedName>
</protein>
<keyword evidence="4" id="KW-0758">Storage protein</keyword>
<dbReference type="SMART" id="SM00499">
    <property type="entry name" value="AAI"/>
    <property type="match status" value="1"/>
</dbReference>
<evidence type="ECO:0000313" key="9">
    <source>
        <dbReference type="EMBL" id="ABK80756.1"/>
    </source>
</evidence>
<keyword evidence="5" id="KW-0446">Lipid-binding</keyword>
<evidence type="ECO:0000259" key="8">
    <source>
        <dbReference type="SMART" id="SM00499"/>
    </source>
</evidence>
<keyword evidence="6" id="KW-0708">Seed storage protein</keyword>
<dbReference type="PANTHER" id="PTHR35496:SF4">
    <property type="entry name" value="2S SULFUR-RICH SEED STORAGE PROTEIN 2-LIKE"/>
    <property type="match status" value="1"/>
</dbReference>
<name>A1E0V9_FICPW</name>
<dbReference type="GO" id="GO:0045735">
    <property type="term" value="F:nutrient reservoir activity"/>
    <property type="evidence" value="ECO:0007669"/>
    <property type="project" value="UniProtKB-KW"/>
</dbReference>
<comment type="function">
    <text evidence="1">Plant non-specific lipid-transfer proteins transfer phospholipids as well as galactolipids across membranes. May play a role in wax or cutin deposition in the cell walls of expanding epidermal cells and certain secretory tissues.</text>
</comment>
<dbReference type="Pfam" id="PF00234">
    <property type="entry name" value="Tryp_alpha_amyl"/>
    <property type="match status" value="1"/>
</dbReference>
<dbReference type="Gene3D" id="1.10.110.10">
    <property type="entry name" value="Plant lipid-transfer and hydrophobic proteins"/>
    <property type="match status" value="1"/>
</dbReference>
<evidence type="ECO:0000256" key="4">
    <source>
        <dbReference type="ARBA" id="ARBA00022761"/>
    </source>
</evidence>
<feature type="signal peptide" evidence="7">
    <location>
        <begin position="1"/>
        <end position="22"/>
    </location>
</feature>
<evidence type="ECO:0000256" key="5">
    <source>
        <dbReference type="ARBA" id="ARBA00023121"/>
    </source>
</evidence>
<dbReference type="InterPro" id="IPR036312">
    <property type="entry name" value="Bifun_inhib/LTP/seed_sf"/>
</dbReference>
<evidence type="ECO:0000256" key="2">
    <source>
        <dbReference type="ARBA" id="ARBA00008262"/>
    </source>
</evidence>
<comment type="similarity">
    <text evidence="2">Belongs to the 2S seed storage albumins family.</text>
</comment>
<organism evidence="9">
    <name type="scientific">Ficus pumila var. awkeotsang</name>
    <name type="common">Jelly fig</name>
    <name type="synonym">Ficus awkeotsang</name>
    <dbReference type="NCBI Taxonomy" id="204231"/>
    <lineage>
        <taxon>Eukaryota</taxon>
        <taxon>Viridiplantae</taxon>
        <taxon>Streptophyta</taxon>
        <taxon>Embryophyta</taxon>
        <taxon>Tracheophyta</taxon>
        <taxon>Spermatophyta</taxon>
        <taxon>Magnoliopsida</taxon>
        <taxon>eudicotyledons</taxon>
        <taxon>Gunneridae</taxon>
        <taxon>Pentapetalae</taxon>
        <taxon>rosids</taxon>
        <taxon>fabids</taxon>
        <taxon>Rosales</taxon>
        <taxon>Moraceae</taxon>
        <taxon>Ficeae</taxon>
        <taxon>Ficus</taxon>
    </lineage>
</organism>
<evidence type="ECO:0000256" key="7">
    <source>
        <dbReference type="SAM" id="SignalP"/>
    </source>
</evidence>
<reference evidence="9" key="2">
    <citation type="journal article" date="2008" name="Biosci. Biotechnol. Biochem.">
        <title>Gene families encoding 11S globulin and 2S albumin isoforms of jelly fig (Ficus awkeotsang) Achenes.</title>
        <authorList>
            <person name="Chua A.C."/>
            <person name="Hsiao E.S."/>
            <person name="Yang Y.C."/>
            <person name="Lin L.J."/>
            <person name="Chou W.M."/>
            <person name="Tzen J.T."/>
        </authorList>
    </citation>
    <scope>NUCLEOTIDE SEQUENCE</scope>
</reference>
<dbReference type="SUPFAM" id="SSF47699">
    <property type="entry name" value="Bifunctional inhibitor/lipid-transfer protein/seed storage 2S albumin"/>
    <property type="match status" value="1"/>
</dbReference>
<dbReference type="InterPro" id="IPR016140">
    <property type="entry name" value="Bifunc_inhib/LTP/seed_store"/>
</dbReference>
<keyword evidence="3" id="KW-0813">Transport</keyword>
<dbReference type="EMBL" id="EF091699">
    <property type="protein sequence ID" value="ABK80756.1"/>
    <property type="molecule type" value="mRNA"/>
</dbReference>
<evidence type="ECO:0000256" key="1">
    <source>
        <dbReference type="ARBA" id="ARBA00003211"/>
    </source>
</evidence>
<dbReference type="GO" id="GO:0008289">
    <property type="term" value="F:lipid binding"/>
    <property type="evidence" value="ECO:0007669"/>
    <property type="project" value="UniProtKB-KW"/>
</dbReference>
<evidence type="ECO:0000256" key="3">
    <source>
        <dbReference type="ARBA" id="ARBA00022448"/>
    </source>
</evidence>
<feature type="domain" description="Bifunctional inhibitor/plant lipid transfer protein/seed storage helical" evidence="8">
    <location>
        <begin position="47"/>
        <end position="153"/>
    </location>
</feature>
<sequence>MAMAKLAALVAVLLLVAHAASAFRTIITIDEADSRSREGGGGGSQQCQQEIQQRNLNHCMRYMMEQQRGRRGYNNNNYNNDGVEEEIELNQDHYNQCCNELRMIRDEQCRCEGLQMEMEREMQQGRMRPQDMREMLPTAQRLPNMCGMRPSQCQFDMPSY</sequence>
<dbReference type="PANTHER" id="PTHR35496">
    <property type="entry name" value="2S SEED STORAGE PROTEIN 1-RELATED"/>
    <property type="match status" value="1"/>
</dbReference>
<dbReference type="CDD" id="cd00261">
    <property type="entry name" value="AAI_SS"/>
    <property type="match status" value="1"/>
</dbReference>
<dbReference type="AlphaFoldDB" id="A1E0V9"/>
<keyword evidence="7" id="KW-0732">Signal</keyword>
<proteinExistence type="evidence at transcript level"/>
<dbReference type="InterPro" id="IPR000617">
    <property type="entry name" value="Napin/2SS/CON"/>
</dbReference>
<evidence type="ECO:0000256" key="6">
    <source>
        <dbReference type="ARBA" id="ARBA00023129"/>
    </source>
</evidence>
<accession>A1E0V9</accession>
<reference evidence="9" key="1">
    <citation type="submission" date="2006-10" db="EMBL/GenBank/DDBJ databases">
        <authorList>
            <person name="Chou W.-M."/>
            <person name="Tzen J.T.C."/>
        </authorList>
    </citation>
    <scope>NUCLEOTIDE SEQUENCE</scope>
</reference>
<feature type="chain" id="PRO_5002634383" evidence="7">
    <location>
        <begin position="23"/>
        <end position="160"/>
    </location>
</feature>